<dbReference type="RefSeq" id="XP_024502074.1">
    <property type="nucleotide sequence ID" value="XM_024648058.1"/>
</dbReference>
<name>A0A090L432_STRRB</name>
<evidence type="ECO:0000313" key="4">
    <source>
        <dbReference type="WormBase" id="SRAE_1000113900"/>
    </source>
</evidence>
<dbReference type="WBParaSite" id="SRAE_1000113900.1">
    <property type="protein sequence ID" value="SRAE_1000113900.1"/>
    <property type="gene ID" value="WBGene00257742"/>
</dbReference>
<dbReference type="CTD" id="36375237"/>
<keyword evidence="2" id="KW-1185">Reference proteome</keyword>
<evidence type="ECO:0000313" key="1">
    <source>
        <dbReference type="EMBL" id="CEF62872.1"/>
    </source>
</evidence>
<reference evidence="3" key="2">
    <citation type="submission" date="2020-12" db="UniProtKB">
        <authorList>
            <consortium name="WormBaseParasite"/>
        </authorList>
    </citation>
    <scope>IDENTIFICATION</scope>
</reference>
<sequence length="304" mass="34872">MVMLNEEEYWIIKSVCTFREFDEPSPPNFDGEKFFKKLRKEMAEENNENLIIFNEFPSSYDEILGEKNSQNKNNKIIPPPIASENTSKVISELKDNLNTSSKILPSLIKKQTNTIKCSSSEYSNTSSKKVVLPSSLYKIPSALNVRQQKLIDMTTSITNNFCKNTFPINNQNVNTTTNINGRILNPSLRRSYSFDRSVNRYPSFIQLDNHNKAVKMNPIKATKPFLNNESDLSRHKRFQMKRSASIGPDLKPSFLGSKIRSTNFIKSTANVVTEIKNTYKISNDRIRNVVERLTRQKGQPKTNT</sequence>
<dbReference type="AlphaFoldDB" id="A0A090L432"/>
<dbReference type="WormBase" id="SRAE_1000113900">
    <property type="protein sequence ID" value="SRP00713"/>
    <property type="gene ID" value="WBGene00257742"/>
</dbReference>
<proteinExistence type="predicted"/>
<evidence type="ECO:0000313" key="3">
    <source>
        <dbReference type="WBParaSite" id="SRAE_1000113900.1"/>
    </source>
</evidence>
<dbReference type="Proteomes" id="UP000035682">
    <property type="component" value="Unplaced"/>
</dbReference>
<dbReference type="GeneID" id="36375237"/>
<protein>
    <submittedName>
        <fullName evidence="1 3">Uncharacterized protein</fullName>
    </submittedName>
</protein>
<dbReference type="EMBL" id="LN609528">
    <property type="protein sequence ID" value="CEF62872.1"/>
    <property type="molecule type" value="Genomic_DNA"/>
</dbReference>
<accession>A0A090L432</accession>
<reference evidence="1 2" key="1">
    <citation type="submission" date="2014-09" db="EMBL/GenBank/DDBJ databases">
        <authorList>
            <person name="Martin A.A."/>
        </authorList>
    </citation>
    <scope>NUCLEOTIDE SEQUENCE</scope>
    <source>
        <strain evidence="2">ED321</strain>
        <strain evidence="1">ED321 Heterogonic</strain>
    </source>
</reference>
<evidence type="ECO:0000313" key="2">
    <source>
        <dbReference type="Proteomes" id="UP000035682"/>
    </source>
</evidence>
<organism evidence="1">
    <name type="scientific">Strongyloides ratti</name>
    <name type="common">Parasitic roundworm</name>
    <dbReference type="NCBI Taxonomy" id="34506"/>
    <lineage>
        <taxon>Eukaryota</taxon>
        <taxon>Metazoa</taxon>
        <taxon>Ecdysozoa</taxon>
        <taxon>Nematoda</taxon>
        <taxon>Chromadorea</taxon>
        <taxon>Rhabditida</taxon>
        <taxon>Tylenchina</taxon>
        <taxon>Panagrolaimomorpha</taxon>
        <taxon>Strongyloidoidea</taxon>
        <taxon>Strongyloididae</taxon>
        <taxon>Strongyloides</taxon>
    </lineage>
</organism>
<gene>
    <name evidence="1 3 4" type="ORF">SRAE_1000113900</name>
</gene>